<accession>A0A699UEB1</accession>
<dbReference type="AlphaFoldDB" id="A0A699UEB1"/>
<name>A0A699UEB1_TANCI</name>
<dbReference type="EMBL" id="BKCJ011324472">
    <property type="protein sequence ID" value="GFD20737.1"/>
    <property type="molecule type" value="Genomic_DNA"/>
</dbReference>
<evidence type="ECO:0000313" key="1">
    <source>
        <dbReference type="EMBL" id="GFD20737.1"/>
    </source>
</evidence>
<protein>
    <submittedName>
        <fullName evidence="1">Uncharacterized protein</fullName>
    </submittedName>
</protein>
<feature type="non-terminal residue" evidence="1">
    <location>
        <position position="1"/>
    </location>
</feature>
<proteinExistence type="predicted"/>
<gene>
    <name evidence="1" type="ORF">Tci_892706</name>
</gene>
<comment type="caution">
    <text evidence="1">The sequence shown here is derived from an EMBL/GenBank/DDBJ whole genome shotgun (WGS) entry which is preliminary data.</text>
</comment>
<reference evidence="1" key="1">
    <citation type="journal article" date="2019" name="Sci. Rep.">
        <title>Draft genome of Tanacetum cinerariifolium, the natural source of mosquito coil.</title>
        <authorList>
            <person name="Yamashiro T."/>
            <person name="Shiraishi A."/>
            <person name="Satake H."/>
            <person name="Nakayama K."/>
        </authorList>
    </citation>
    <scope>NUCLEOTIDE SEQUENCE</scope>
</reference>
<sequence>AAGVDAAAGEAIADAVAIFVRHHAAVVITIELRAGNGRLGQRYLHAVPRYRTAILPVSGRVPP</sequence>
<organism evidence="1">
    <name type="scientific">Tanacetum cinerariifolium</name>
    <name type="common">Dalmatian daisy</name>
    <name type="synonym">Chrysanthemum cinerariifolium</name>
    <dbReference type="NCBI Taxonomy" id="118510"/>
    <lineage>
        <taxon>Eukaryota</taxon>
        <taxon>Viridiplantae</taxon>
        <taxon>Streptophyta</taxon>
        <taxon>Embryophyta</taxon>
        <taxon>Tracheophyta</taxon>
        <taxon>Spermatophyta</taxon>
        <taxon>Magnoliopsida</taxon>
        <taxon>eudicotyledons</taxon>
        <taxon>Gunneridae</taxon>
        <taxon>Pentapetalae</taxon>
        <taxon>asterids</taxon>
        <taxon>campanulids</taxon>
        <taxon>Asterales</taxon>
        <taxon>Asteraceae</taxon>
        <taxon>Asteroideae</taxon>
        <taxon>Anthemideae</taxon>
        <taxon>Anthemidinae</taxon>
        <taxon>Tanacetum</taxon>
    </lineage>
</organism>